<evidence type="ECO:0000313" key="5">
    <source>
        <dbReference type="Proteomes" id="UP000061665"/>
    </source>
</evidence>
<protein>
    <submittedName>
        <fullName evidence="4">Phage receptor protein</fullName>
    </submittedName>
</protein>
<keyword evidence="4" id="KW-0675">Receptor</keyword>
<dbReference type="Pfam" id="PF13632">
    <property type="entry name" value="Glyco_trans_2_3"/>
    <property type="match status" value="1"/>
</dbReference>
<evidence type="ECO:0000256" key="1">
    <source>
        <dbReference type="SAM" id="Phobius"/>
    </source>
</evidence>
<keyword evidence="1" id="KW-0812">Transmembrane</keyword>
<dbReference type="AlphaFoldDB" id="A0AB73FRZ8"/>
<dbReference type="RefSeq" id="WP_059728137.1">
    <property type="nucleotide sequence ID" value="NZ_LOYI01000140.1"/>
</dbReference>
<evidence type="ECO:0000259" key="2">
    <source>
        <dbReference type="Pfam" id="PF05157"/>
    </source>
</evidence>
<dbReference type="Proteomes" id="UP000061665">
    <property type="component" value="Unassembled WGS sequence"/>
</dbReference>
<gene>
    <name evidence="4" type="ORF">WJ53_21990</name>
</gene>
<feature type="transmembrane region" description="Helical" evidence="1">
    <location>
        <begin position="360"/>
        <end position="381"/>
    </location>
</feature>
<dbReference type="InterPro" id="IPR037257">
    <property type="entry name" value="T2SS_E_N_sf"/>
</dbReference>
<dbReference type="Gene3D" id="3.90.550.10">
    <property type="entry name" value="Spore Coat Polysaccharide Biosynthesis Protein SpsA, Chain A"/>
    <property type="match status" value="1"/>
</dbReference>
<feature type="transmembrane region" description="Helical" evidence="1">
    <location>
        <begin position="401"/>
        <end position="418"/>
    </location>
</feature>
<feature type="domain" description="Glycosyltransferase 2-like" evidence="3">
    <location>
        <begin position="164"/>
        <end position="376"/>
    </location>
</feature>
<comment type="caution">
    <text evidence="4">The sequence shown here is derived from an EMBL/GenBank/DDBJ whole genome shotgun (WGS) entry which is preliminary data.</text>
</comment>
<dbReference type="InterPro" id="IPR029044">
    <property type="entry name" value="Nucleotide-diphossugar_trans"/>
</dbReference>
<reference evidence="4 5" key="1">
    <citation type="submission" date="2015-11" db="EMBL/GenBank/DDBJ databases">
        <title>Expanding the genomic diversity of Burkholderia species for the development of highly accurate diagnostics.</title>
        <authorList>
            <person name="Sahl J."/>
            <person name="Keim P."/>
            <person name="Wagner D."/>
        </authorList>
    </citation>
    <scope>NUCLEOTIDE SEQUENCE [LARGE SCALE GENOMIC DNA]</scope>
    <source>
        <strain evidence="4 5">MSMB2058</strain>
    </source>
</reference>
<organism evidence="4 5">
    <name type="scientific">Burkholderia ubonensis</name>
    <dbReference type="NCBI Taxonomy" id="101571"/>
    <lineage>
        <taxon>Bacteria</taxon>
        <taxon>Pseudomonadati</taxon>
        <taxon>Pseudomonadota</taxon>
        <taxon>Betaproteobacteria</taxon>
        <taxon>Burkholderiales</taxon>
        <taxon>Burkholderiaceae</taxon>
        <taxon>Burkholderia</taxon>
        <taxon>Burkholderia cepacia complex</taxon>
    </lineage>
</organism>
<accession>A0AB73FRZ8</accession>
<dbReference type="InterPro" id="IPR007831">
    <property type="entry name" value="T2SS_GspE_N"/>
</dbReference>
<sequence>MINNLLWTPYLYVLNVISVVTAIVILVSTLDDLVLDACYWAFEIGRILRREKTPTVDVGMLRAMEERHLALMVPAWKEYDVIAKMVENTLTTMEYERYVIFVGTYHNDAETTAEVERMVRRYPGRVTRATVMNDGPTCKADCLNWIIAAILRYEEIHRVRFAGVVMHDCEDVIHPIELKYFNHAVADSDLIQLPVLSLPRKWNEFVAGCYMDDFSESHQKDVPSRARLTGVVPGAGVASCYSRRAIEAAMKERDGCPFNTSSLTEDYDFSFRLRDLGMKETFARFPLSDIASKAGATRTNGRAVSRNLLATREYFPKTFRTAYRQRARWILGIAFQGWEQLGWKGDCLTRYMFFHDRKGIVTSLFSVIAYGVLINFVSLAALQRFGYVVPVHASLVTLGEWITPLLLVNSVMLFARAWQRYHFVSRLNGPVQGLLSIPRMFVNNLINFYAVCRAWRIYIGHLVSGKPIAWDKTSHTYLSNAELGKTRSKIGEILVGWGVLTPEQLQASLETQLTCGKRLGDLLIESSAISAVSLADAIAEQADLPRVSLGNVAVGHFADSLAFELQYAYRAVPFSTADDGTLNIAVGRPLTQDERDVVRRSAKANVAYFIACDAEITAELARHTRFVEFARGREGDGAARQVFPAGKAAGEQQ</sequence>
<proteinExistence type="predicted"/>
<dbReference type="InterPro" id="IPR001173">
    <property type="entry name" value="Glyco_trans_2-like"/>
</dbReference>
<dbReference type="Pfam" id="PF05157">
    <property type="entry name" value="MshEN"/>
    <property type="match status" value="1"/>
</dbReference>
<evidence type="ECO:0000259" key="3">
    <source>
        <dbReference type="Pfam" id="PF13632"/>
    </source>
</evidence>
<evidence type="ECO:0000313" key="4">
    <source>
        <dbReference type="EMBL" id="KVM20416.1"/>
    </source>
</evidence>
<dbReference type="SUPFAM" id="SSF160246">
    <property type="entry name" value="EspE N-terminal domain-like"/>
    <property type="match status" value="1"/>
</dbReference>
<dbReference type="EMBL" id="LOZE01000136">
    <property type="protein sequence ID" value="KVM20416.1"/>
    <property type="molecule type" value="Genomic_DNA"/>
</dbReference>
<name>A0AB73FRZ8_9BURK</name>
<feature type="transmembrane region" description="Helical" evidence="1">
    <location>
        <begin position="12"/>
        <end position="42"/>
    </location>
</feature>
<keyword evidence="1" id="KW-1133">Transmembrane helix</keyword>
<dbReference type="SUPFAM" id="SSF53448">
    <property type="entry name" value="Nucleotide-diphospho-sugar transferases"/>
    <property type="match status" value="1"/>
</dbReference>
<dbReference type="NCBIfam" id="NF011305">
    <property type="entry name" value="PRK14716.1-3"/>
    <property type="match status" value="1"/>
</dbReference>
<keyword evidence="1" id="KW-0472">Membrane</keyword>
<feature type="domain" description="Type II secretion system protein GspE N-terminal" evidence="2">
    <location>
        <begin position="543"/>
        <end position="625"/>
    </location>
</feature>
<dbReference type="NCBIfam" id="NF012033">
    <property type="entry name" value="PRK15489.1"/>
    <property type="match status" value="1"/>
</dbReference>